<organism evidence="11 12">
    <name type="scientific">Albidovulum denitrificans</name>
    <dbReference type="NCBI Taxonomy" id="404881"/>
    <lineage>
        <taxon>Bacteria</taxon>
        <taxon>Pseudomonadati</taxon>
        <taxon>Pseudomonadota</taxon>
        <taxon>Alphaproteobacteria</taxon>
        <taxon>Rhodobacterales</taxon>
        <taxon>Paracoccaceae</taxon>
        <taxon>Albidovulum</taxon>
    </lineage>
</organism>
<feature type="binding site" evidence="10">
    <location>
        <position position="7"/>
    </location>
    <ligand>
        <name>Mg(2+)</name>
        <dbReference type="ChEBI" id="CHEBI:18420"/>
    </ligand>
</feature>
<dbReference type="InterPro" id="IPR006439">
    <property type="entry name" value="HAD-SF_hydro_IA"/>
</dbReference>
<dbReference type="AlphaFoldDB" id="A0A2S8S7B9"/>
<evidence type="ECO:0000313" key="12">
    <source>
        <dbReference type="Proteomes" id="UP000238338"/>
    </source>
</evidence>
<dbReference type="InterPro" id="IPR023198">
    <property type="entry name" value="PGP-like_dom2"/>
</dbReference>
<dbReference type="GO" id="GO:0005829">
    <property type="term" value="C:cytosol"/>
    <property type="evidence" value="ECO:0007669"/>
    <property type="project" value="TreeGrafter"/>
</dbReference>
<dbReference type="GO" id="GO:0046872">
    <property type="term" value="F:metal ion binding"/>
    <property type="evidence" value="ECO:0007669"/>
    <property type="project" value="UniProtKB-KW"/>
</dbReference>
<evidence type="ECO:0000256" key="1">
    <source>
        <dbReference type="ARBA" id="ARBA00000830"/>
    </source>
</evidence>
<dbReference type="RefSeq" id="WP_105514841.1">
    <property type="nucleotide sequence ID" value="NZ_PVEP01000004.1"/>
</dbReference>
<reference evidence="11 12" key="1">
    <citation type="submission" date="2018-02" db="EMBL/GenBank/DDBJ databases">
        <title>Genomic Encyclopedia of Archaeal and Bacterial Type Strains, Phase II (KMG-II): from individual species to whole genera.</title>
        <authorList>
            <person name="Goeker M."/>
        </authorList>
    </citation>
    <scope>NUCLEOTIDE SEQUENCE [LARGE SCALE GENOMIC DNA]</scope>
    <source>
        <strain evidence="11 12">DSM 18921</strain>
    </source>
</reference>
<keyword evidence="6 10" id="KW-0479">Metal-binding</keyword>
<dbReference type="InterPro" id="IPR041492">
    <property type="entry name" value="HAD_2"/>
</dbReference>
<comment type="caution">
    <text evidence="11">The sequence shown here is derived from an EMBL/GenBank/DDBJ whole genome shotgun (WGS) entry which is preliminary data.</text>
</comment>
<dbReference type="NCBIfam" id="TIGR01449">
    <property type="entry name" value="PGP_bact"/>
    <property type="match status" value="1"/>
</dbReference>
<evidence type="ECO:0000256" key="10">
    <source>
        <dbReference type="HAMAP-Rule" id="MF_00495"/>
    </source>
</evidence>
<dbReference type="SUPFAM" id="SSF56784">
    <property type="entry name" value="HAD-like"/>
    <property type="match status" value="1"/>
</dbReference>
<dbReference type="Pfam" id="PF13419">
    <property type="entry name" value="HAD_2"/>
    <property type="match status" value="1"/>
</dbReference>
<evidence type="ECO:0000256" key="5">
    <source>
        <dbReference type="ARBA" id="ARBA00013078"/>
    </source>
</evidence>
<keyword evidence="7 10" id="KW-0378">Hydrolase</keyword>
<gene>
    <name evidence="11" type="ORF">LX70_02246</name>
</gene>
<keyword evidence="9 10" id="KW-0119">Carbohydrate metabolism</keyword>
<dbReference type="Proteomes" id="UP000238338">
    <property type="component" value="Unassembled WGS sequence"/>
</dbReference>
<dbReference type="GO" id="GO:0046295">
    <property type="term" value="P:glycolate biosynthetic process"/>
    <property type="evidence" value="ECO:0007669"/>
    <property type="project" value="UniProtKB-UniRule"/>
</dbReference>
<dbReference type="EMBL" id="PVEP01000004">
    <property type="protein sequence ID" value="PQV56673.1"/>
    <property type="molecule type" value="Genomic_DNA"/>
</dbReference>
<dbReference type="InterPro" id="IPR050155">
    <property type="entry name" value="HAD-like_hydrolase_sf"/>
</dbReference>
<sequence>MAAIVFDLDGTLIDSAPDIHRSLSVALEAEGRPVLTLDVVRSFIGNGVAVLVRRAMGVSDLAGDEVHARMLARFMAAYDAAPADLTRPYPGVAEALAGLKAAGHKLAVCTNKPEAISRAILASLNLAPFFDDIVGGDRLPERKPDPRPLHTAFAALGAPTGLYVGDSEVDAETARAAGAPFILFTRGYRSKSVAELAPVASFDDFAGLATIVAART</sequence>
<dbReference type="InterPro" id="IPR037512">
    <property type="entry name" value="PGPase_prok"/>
</dbReference>
<comment type="catalytic activity">
    <reaction evidence="1 10">
        <text>2-phosphoglycolate + H2O = glycolate + phosphate</text>
        <dbReference type="Rhea" id="RHEA:14369"/>
        <dbReference type="ChEBI" id="CHEBI:15377"/>
        <dbReference type="ChEBI" id="CHEBI:29805"/>
        <dbReference type="ChEBI" id="CHEBI:43474"/>
        <dbReference type="ChEBI" id="CHEBI:58033"/>
        <dbReference type="EC" id="3.1.3.18"/>
    </reaction>
</comment>
<dbReference type="SFLD" id="SFLDS00003">
    <property type="entry name" value="Haloacid_Dehalogenase"/>
    <property type="match status" value="1"/>
</dbReference>
<evidence type="ECO:0000256" key="3">
    <source>
        <dbReference type="ARBA" id="ARBA00004818"/>
    </source>
</evidence>
<evidence type="ECO:0000256" key="8">
    <source>
        <dbReference type="ARBA" id="ARBA00022842"/>
    </source>
</evidence>
<dbReference type="SFLD" id="SFLDG01135">
    <property type="entry name" value="C1.5.6:_HAD__Beta-PGM__Phospha"/>
    <property type="match status" value="1"/>
</dbReference>
<keyword evidence="8 10" id="KW-0460">Magnesium</keyword>
<comment type="cofactor">
    <cofactor evidence="2 10">
        <name>Mg(2+)</name>
        <dbReference type="ChEBI" id="CHEBI:18420"/>
    </cofactor>
</comment>
<protein>
    <recommendedName>
        <fullName evidence="5 10">Phosphoglycolate phosphatase</fullName>
        <shortName evidence="10">PGP</shortName>
        <shortName evidence="10">PGPase</shortName>
        <ecNumber evidence="5 10">3.1.3.18</ecNumber>
    </recommendedName>
</protein>
<evidence type="ECO:0000313" key="11">
    <source>
        <dbReference type="EMBL" id="PQV56673.1"/>
    </source>
</evidence>
<name>A0A2S8S7B9_9RHOB</name>
<dbReference type="PANTHER" id="PTHR43434">
    <property type="entry name" value="PHOSPHOGLYCOLATE PHOSPHATASE"/>
    <property type="match status" value="1"/>
</dbReference>
<dbReference type="Gene3D" id="3.40.50.1000">
    <property type="entry name" value="HAD superfamily/HAD-like"/>
    <property type="match status" value="1"/>
</dbReference>
<feature type="active site" description="Nucleophile" evidence="10">
    <location>
        <position position="7"/>
    </location>
</feature>
<evidence type="ECO:0000256" key="4">
    <source>
        <dbReference type="ARBA" id="ARBA00006171"/>
    </source>
</evidence>
<feature type="binding site" evidence="10">
    <location>
        <position position="9"/>
    </location>
    <ligand>
        <name>Mg(2+)</name>
        <dbReference type="ChEBI" id="CHEBI:18420"/>
    </ligand>
</feature>
<dbReference type="PRINTS" id="PR00413">
    <property type="entry name" value="HADHALOGNASE"/>
</dbReference>
<dbReference type="GO" id="GO:0008967">
    <property type="term" value="F:phosphoglycolate phosphatase activity"/>
    <property type="evidence" value="ECO:0007669"/>
    <property type="project" value="UniProtKB-UniRule"/>
</dbReference>
<evidence type="ECO:0000256" key="2">
    <source>
        <dbReference type="ARBA" id="ARBA00001946"/>
    </source>
</evidence>
<dbReference type="NCBIfam" id="TIGR01549">
    <property type="entry name" value="HAD-SF-IA-v1"/>
    <property type="match status" value="1"/>
</dbReference>
<dbReference type="UniPathway" id="UPA00865">
    <property type="reaction ID" value="UER00834"/>
</dbReference>
<dbReference type="HAMAP" id="MF_00495">
    <property type="entry name" value="GPH_hydrolase_bact"/>
    <property type="match status" value="1"/>
</dbReference>
<comment type="function">
    <text evidence="10">Specifically catalyzes the dephosphorylation of 2-phosphoglycolate. Is involved in the dissimilation of the intracellular 2-phosphoglycolate formed during the DNA repair of 3'-phosphoglycolate ends, a major class of DNA lesions induced by oxidative stress.</text>
</comment>
<accession>A0A2S8S7B9</accession>
<dbReference type="GO" id="GO:0005975">
    <property type="term" value="P:carbohydrate metabolic process"/>
    <property type="evidence" value="ECO:0007669"/>
    <property type="project" value="InterPro"/>
</dbReference>
<dbReference type="SFLD" id="SFLDG01129">
    <property type="entry name" value="C1.5:_HAD__Beta-PGM__Phosphata"/>
    <property type="match status" value="1"/>
</dbReference>
<dbReference type="EC" id="3.1.3.18" evidence="5 10"/>
<dbReference type="Gene3D" id="1.10.150.240">
    <property type="entry name" value="Putative phosphatase, domain 2"/>
    <property type="match status" value="1"/>
</dbReference>
<feature type="binding site" evidence="10">
    <location>
        <position position="166"/>
    </location>
    <ligand>
        <name>Mg(2+)</name>
        <dbReference type="ChEBI" id="CHEBI:18420"/>
    </ligand>
</feature>
<comment type="pathway">
    <text evidence="3 10">Organic acid metabolism; glycolate biosynthesis; glycolate from 2-phosphoglycolate: step 1/1.</text>
</comment>
<dbReference type="OrthoDB" id="9793014at2"/>
<dbReference type="InterPro" id="IPR036412">
    <property type="entry name" value="HAD-like_sf"/>
</dbReference>
<keyword evidence="12" id="KW-1185">Reference proteome</keyword>
<evidence type="ECO:0000256" key="9">
    <source>
        <dbReference type="ARBA" id="ARBA00023277"/>
    </source>
</evidence>
<dbReference type="GO" id="GO:0006281">
    <property type="term" value="P:DNA repair"/>
    <property type="evidence" value="ECO:0007669"/>
    <property type="project" value="TreeGrafter"/>
</dbReference>
<dbReference type="PANTHER" id="PTHR43434:SF1">
    <property type="entry name" value="PHOSPHOGLYCOLATE PHOSPHATASE"/>
    <property type="match status" value="1"/>
</dbReference>
<evidence type="ECO:0000256" key="6">
    <source>
        <dbReference type="ARBA" id="ARBA00022723"/>
    </source>
</evidence>
<dbReference type="InterPro" id="IPR023214">
    <property type="entry name" value="HAD_sf"/>
</dbReference>
<proteinExistence type="inferred from homology"/>
<evidence type="ECO:0000256" key="7">
    <source>
        <dbReference type="ARBA" id="ARBA00022801"/>
    </source>
</evidence>
<comment type="similarity">
    <text evidence="4 10">Belongs to the HAD-like hydrolase superfamily. CbbY/CbbZ/Gph/YieH family.</text>
</comment>